<evidence type="ECO:0000313" key="3">
    <source>
        <dbReference type="Proteomes" id="UP001303046"/>
    </source>
</evidence>
<evidence type="ECO:0000313" key="2">
    <source>
        <dbReference type="EMBL" id="KAK6741439.1"/>
    </source>
</evidence>
<protein>
    <submittedName>
        <fullName evidence="2">Uncharacterized protein</fullName>
    </submittedName>
</protein>
<dbReference type="EMBL" id="JAVFWL010000003">
    <property type="protein sequence ID" value="KAK6741439.1"/>
    <property type="molecule type" value="Genomic_DNA"/>
</dbReference>
<reference evidence="2 3" key="1">
    <citation type="submission" date="2023-08" db="EMBL/GenBank/DDBJ databases">
        <title>A Necator americanus chromosomal reference genome.</title>
        <authorList>
            <person name="Ilik V."/>
            <person name="Petrzelkova K.J."/>
            <person name="Pardy F."/>
            <person name="Fuh T."/>
            <person name="Niatou-Singa F.S."/>
            <person name="Gouil Q."/>
            <person name="Baker L."/>
            <person name="Ritchie M.E."/>
            <person name="Jex A.R."/>
            <person name="Gazzola D."/>
            <person name="Li H."/>
            <person name="Toshio Fujiwara R."/>
            <person name="Zhan B."/>
            <person name="Aroian R.V."/>
            <person name="Pafco B."/>
            <person name="Schwarz E.M."/>
        </authorList>
    </citation>
    <scope>NUCLEOTIDE SEQUENCE [LARGE SCALE GENOMIC DNA]</scope>
    <source>
        <strain evidence="2 3">Aroian</strain>
        <tissue evidence="2">Whole animal</tissue>
    </source>
</reference>
<dbReference type="Gene3D" id="3.30.420.10">
    <property type="entry name" value="Ribonuclease H-like superfamily/Ribonuclease H"/>
    <property type="match status" value="1"/>
</dbReference>
<feature type="compositionally biased region" description="Basic and acidic residues" evidence="1">
    <location>
        <begin position="12"/>
        <end position="22"/>
    </location>
</feature>
<dbReference type="InterPro" id="IPR036397">
    <property type="entry name" value="RNaseH_sf"/>
</dbReference>
<gene>
    <name evidence="2" type="primary">Necator_chrIII.g10114</name>
    <name evidence="2" type="ORF">RB195_009349</name>
</gene>
<dbReference type="Pfam" id="PF01359">
    <property type="entry name" value="Transposase_1"/>
    <property type="match status" value="1"/>
</dbReference>
<comment type="caution">
    <text evidence="2">The sequence shown here is derived from an EMBL/GenBank/DDBJ whole genome shotgun (WGS) entry which is preliminary data.</text>
</comment>
<organism evidence="2 3">
    <name type="scientific">Necator americanus</name>
    <name type="common">Human hookworm</name>
    <dbReference type="NCBI Taxonomy" id="51031"/>
    <lineage>
        <taxon>Eukaryota</taxon>
        <taxon>Metazoa</taxon>
        <taxon>Ecdysozoa</taxon>
        <taxon>Nematoda</taxon>
        <taxon>Chromadorea</taxon>
        <taxon>Rhabditida</taxon>
        <taxon>Rhabditina</taxon>
        <taxon>Rhabditomorpha</taxon>
        <taxon>Strongyloidea</taxon>
        <taxon>Ancylostomatidae</taxon>
        <taxon>Bunostominae</taxon>
        <taxon>Necator</taxon>
    </lineage>
</organism>
<evidence type="ECO:0000256" key="1">
    <source>
        <dbReference type="SAM" id="MobiDB-lite"/>
    </source>
</evidence>
<dbReference type="Proteomes" id="UP001303046">
    <property type="component" value="Unassembled WGS sequence"/>
</dbReference>
<sequence>MQPQSGGFNDSGNKDAEDEARSARPTVENVDKIMEFARDWKEIISYELLPSKETLNSDLHCQELSGLKQAINQKWPELLHRKLAGFHQDNAGP</sequence>
<proteinExistence type="predicted"/>
<feature type="compositionally biased region" description="Polar residues" evidence="1">
    <location>
        <begin position="1"/>
        <end position="11"/>
    </location>
</feature>
<keyword evidence="3" id="KW-1185">Reference proteome</keyword>
<accession>A0ABR1CSX2</accession>
<feature type="region of interest" description="Disordered" evidence="1">
    <location>
        <begin position="1"/>
        <end position="26"/>
    </location>
</feature>
<dbReference type="InterPro" id="IPR001888">
    <property type="entry name" value="Transposase_1"/>
</dbReference>
<name>A0ABR1CSX2_NECAM</name>